<feature type="compositionally biased region" description="Polar residues" evidence="1">
    <location>
        <begin position="7"/>
        <end position="31"/>
    </location>
</feature>
<proteinExistence type="predicted"/>
<dbReference type="EMBL" id="SEOQ01000028">
    <property type="protein sequence ID" value="TFY72005.1"/>
    <property type="molecule type" value="Genomic_DNA"/>
</dbReference>
<dbReference type="AlphaFoldDB" id="A0A4Y9ZB27"/>
<gene>
    <name evidence="2" type="ORF">EVG20_g987</name>
</gene>
<dbReference type="OrthoDB" id="10448341at2759"/>
<protein>
    <submittedName>
        <fullName evidence="2">Uncharacterized protein</fullName>
    </submittedName>
</protein>
<evidence type="ECO:0000313" key="2">
    <source>
        <dbReference type="EMBL" id="TFY72005.1"/>
    </source>
</evidence>
<comment type="caution">
    <text evidence="2">The sequence shown here is derived from an EMBL/GenBank/DDBJ whole genome shotgun (WGS) entry which is preliminary data.</text>
</comment>
<sequence length="166" mass="18810">MLPFNAQAGSSAPQNAQHVGSANGSTLQQPEGASSGAGGSSGQTRHRRVRSDYRCHSLSLEREALLVESKEITQQYIDGVINISEFRELFARCKAKRHAVLQAIEEEWDAEEPTTAEVLQDWGYDYTEEEVKRVNRDIFNYTSLRACNQSRSNKYFPYRRQLAGRH</sequence>
<accession>A0A4Y9ZB27</accession>
<organism evidence="2 3">
    <name type="scientific">Dentipellis fragilis</name>
    <dbReference type="NCBI Taxonomy" id="205917"/>
    <lineage>
        <taxon>Eukaryota</taxon>
        <taxon>Fungi</taxon>
        <taxon>Dikarya</taxon>
        <taxon>Basidiomycota</taxon>
        <taxon>Agaricomycotina</taxon>
        <taxon>Agaricomycetes</taxon>
        <taxon>Russulales</taxon>
        <taxon>Hericiaceae</taxon>
        <taxon>Dentipellis</taxon>
    </lineage>
</organism>
<keyword evidence="3" id="KW-1185">Reference proteome</keyword>
<evidence type="ECO:0000256" key="1">
    <source>
        <dbReference type="SAM" id="MobiDB-lite"/>
    </source>
</evidence>
<feature type="region of interest" description="Disordered" evidence="1">
    <location>
        <begin position="1"/>
        <end position="49"/>
    </location>
</feature>
<evidence type="ECO:0000313" key="3">
    <source>
        <dbReference type="Proteomes" id="UP000298327"/>
    </source>
</evidence>
<name>A0A4Y9ZB27_9AGAM</name>
<reference evidence="2 3" key="1">
    <citation type="submission" date="2019-02" db="EMBL/GenBank/DDBJ databases">
        <title>Genome sequencing of the rare red list fungi Dentipellis fragilis.</title>
        <authorList>
            <person name="Buettner E."/>
            <person name="Kellner H."/>
        </authorList>
    </citation>
    <scope>NUCLEOTIDE SEQUENCE [LARGE SCALE GENOMIC DNA]</scope>
    <source>
        <strain evidence="2 3">DSM 105465</strain>
    </source>
</reference>
<dbReference type="Proteomes" id="UP000298327">
    <property type="component" value="Unassembled WGS sequence"/>
</dbReference>